<gene>
    <name evidence="3" type="ORF">LAFE_0F13828G</name>
</gene>
<evidence type="ECO:0000256" key="1">
    <source>
        <dbReference type="SAM" id="Coils"/>
    </source>
</evidence>
<dbReference type="OrthoDB" id="4032961at2759"/>
<dbReference type="OMA" id="MEWSESI"/>
<feature type="transmembrane region" description="Helical" evidence="2">
    <location>
        <begin position="20"/>
        <end position="39"/>
    </location>
</feature>
<keyword evidence="2" id="KW-0812">Transmembrane</keyword>
<sequence>MRATGVVYQLSKQSGGRIGVRAGLLGFTLGVVGASILAIKVVDHERQEMEWSESILNLTRSVRKLETHVKSLEQQYERKDGH</sequence>
<keyword evidence="4" id="KW-1185">Reference proteome</keyword>
<proteinExistence type="predicted"/>
<protein>
    <submittedName>
        <fullName evidence="3">LAFE_0F13828g1_1</fullName>
    </submittedName>
</protein>
<keyword evidence="2" id="KW-0472">Membrane</keyword>
<keyword evidence="2" id="KW-1133">Transmembrane helix</keyword>
<feature type="coiled-coil region" evidence="1">
    <location>
        <begin position="55"/>
        <end position="82"/>
    </location>
</feature>
<dbReference type="EMBL" id="LT598490">
    <property type="protein sequence ID" value="SCW02767.1"/>
    <property type="molecule type" value="Genomic_DNA"/>
</dbReference>
<evidence type="ECO:0000313" key="3">
    <source>
        <dbReference type="EMBL" id="SCW02767.1"/>
    </source>
</evidence>
<evidence type="ECO:0000313" key="4">
    <source>
        <dbReference type="Proteomes" id="UP000190831"/>
    </source>
</evidence>
<organism evidence="3 4">
    <name type="scientific">Lachancea fermentati</name>
    <name type="common">Zygosaccharomyces fermentati</name>
    <dbReference type="NCBI Taxonomy" id="4955"/>
    <lineage>
        <taxon>Eukaryota</taxon>
        <taxon>Fungi</taxon>
        <taxon>Dikarya</taxon>
        <taxon>Ascomycota</taxon>
        <taxon>Saccharomycotina</taxon>
        <taxon>Saccharomycetes</taxon>
        <taxon>Saccharomycetales</taxon>
        <taxon>Saccharomycetaceae</taxon>
        <taxon>Lachancea</taxon>
    </lineage>
</organism>
<keyword evidence="1" id="KW-0175">Coiled coil</keyword>
<reference evidence="4" key="1">
    <citation type="submission" date="2016-03" db="EMBL/GenBank/DDBJ databases">
        <authorList>
            <person name="Devillers H."/>
        </authorList>
    </citation>
    <scope>NUCLEOTIDE SEQUENCE [LARGE SCALE GENOMIC DNA]</scope>
</reference>
<name>A0A1G4MGB5_LACFM</name>
<dbReference type="AlphaFoldDB" id="A0A1G4MGB5"/>
<accession>A0A1G4MGB5</accession>
<evidence type="ECO:0000256" key="2">
    <source>
        <dbReference type="SAM" id="Phobius"/>
    </source>
</evidence>
<dbReference type="Proteomes" id="UP000190831">
    <property type="component" value="Chromosome F"/>
</dbReference>